<protein>
    <recommendedName>
        <fullName evidence="2">Integrase catalytic domain-containing protein</fullName>
    </recommendedName>
</protein>
<dbReference type="InterPro" id="IPR054722">
    <property type="entry name" value="PolX-like_BBD"/>
</dbReference>
<dbReference type="Pfam" id="PF13976">
    <property type="entry name" value="gag_pre-integrs"/>
    <property type="match status" value="1"/>
</dbReference>
<dbReference type="InterPro" id="IPR025724">
    <property type="entry name" value="GAG-pre-integrase_dom"/>
</dbReference>
<dbReference type="PROSITE" id="PS50994">
    <property type="entry name" value="INTEGRASE"/>
    <property type="match status" value="1"/>
</dbReference>
<dbReference type="GO" id="GO:0006508">
    <property type="term" value="P:proteolysis"/>
    <property type="evidence" value="ECO:0007669"/>
    <property type="project" value="UniProtKB-KW"/>
</dbReference>
<dbReference type="InterPro" id="IPR012337">
    <property type="entry name" value="RNaseH-like_sf"/>
</dbReference>
<dbReference type="Proteomes" id="UP000467841">
    <property type="component" value="Unassembled WGS sequence"/>
</dbReference>
<dbReference type="OrthoDB" id="1432733at2759"/>
<dbReference type="PANTHER" id="PTHR42648">
    <property type="entry name" value="TRANSPOSASE, PUTATIVE-RELATED"/>
    <property type="match status" value="1"/>
</dbReference>
<dbReference type="GO" id="GO:0015074">
    <property type="term" value="P:DNA integration"/>
    <property type="evidence" value="ECO:0007669"/>
    <property type="project" value="InterPro"/>
</dbReference>
<comment type="caution">
    <text evidence="3">The sequence shown here is derived from an EMBL/GenBank/DDBJ whole genome shotgun (WGS) entry which is preliminary data.</text>
</comment>
<proteinExistence type="predicted"/>
<accession>A0A6D2JCD5</accession>
<organism evidence="3 4">
    <name type="scientific">Microthlaspi erraticum</name>
    <dbReference type="NCBI Taxonomy" id="1685480"/>
    <lineage>
        <taxon>Eukaryota</taxon>
        <taxon>Viridiplantae</taxon>
        <taxon>Streptophyta</taxon>
        <taxon>Embryophyta</taxon>
        <taxon>Tracheophyta</taxon>
        <taxon>Spermatophyta</taxon>
        <taxon>Magnoliopsida</taxon>
        <taxon>eudicotyledons</taxon>
        <taxon>Gunneridae</taxon>
        <taxon>Pentapetalae</taxon>
        <taxon>rosids</taxon>
        <taxon>malvids</taxon>
        <taxon>Brassicales</taxon>
        <taxon>Brassicaceae</taxon>
        <taxon>Coluteocarpeae</taxon>
        <taxon>Microthlaspi</taxon>
    </lineage>
</organism>
<sequence>MTGNLSLLRNIENIIPCTVGFADGGKTLSLSKGSLTISSKLTLHNVLYVKDLNCTLISVSKLLKQTGGVAMFTDTLCVLQDRFTRTLIGAGEERDGVYYFKDVMAARIHRADAAMDSALWHQRLGHPSFSVLSSLPLFSGSSRPACSGPCDVCFRLSRLERCFQTVLIKPLNVFHLFIAMYGVHTEFHLSTGAVYFLTIVDDFSRAVWTYLLLEKSEVSKVLKNFMAFTESKMVRSDNGTEFMCLSSFFREKGIVHQTSCVATPQQNGRVERKHRHILNVGISVI</sequence>
<dbReference type="InterPro" id="IPR036397">
    <property type="entry name" value="RNaseH_sf"/>
</dbReference>
<dbReference type="Gene3D" id="3.30.420.10">
    <property type="entry name" value="Ribonuclease H-like superfamily/Ribonuclease H"/>
    <property type="match status" value="1"/>
</dbReference>
<keyword evidence="1" id="KW-0378">Hydrolase</keyword>
<name>A0A6D2JCD5_9BRAS</name>
<dbReference type="Pfam" id="PF00665">
    <property type="entry name" value="rve"/>
    <property type="match status" value="1"/>
</dbReference>
<dbReference type="AlphaFoldDB" id="A0A6D2JCD5"/>
<dbReference type="GO" id="GO:0003676">
    <property type="term" value="F:nucleic acid binding"/>
    <property type="evidence" value="ECO:0007669"/>
    <property type="project" value="InterPro"/>
</dbReference>
<feature type="domain" description="Integrase catalytic" evidence="2">
    <location>
        <begin position="166"/>
        <end position="285"/>
    </location>
</feature>
<gene>
    <name evidence="3" type="ORF">MERR_LOCUS24835</name>
</gene>
<dbReference type="InterPro" id="IPR001584">
    <property type="entry name" value="Integrase_cat-core"/>
</dbReference>
<dbReference type="PANTHER" id="PTHR42648:SF31">
    <property type="entry name" value="RNA-DIRECTED DNA POLYMERASE"/>
    <property type="match status" value="1"/>
</dbReference>
<dbReference type="InterPro" id="IPR039537">
    <property type="entry name" value="Retrotran_Ty1/copia-like"/>
</dbReference>
<keyword evidence="4" id="KW-1185">Reference proteome</keyword>
<dbReference type="EMBL" id="CACVBM020001178">
    <property type="protein sequence ID" value="CAA7037600.1"/>
    <property type="molecule type" value="Genomic_DNA"/>
</dbReference>
<evidence type="ECO:0000313" key="3">
    <source>
        <dbReference type="EMBL" id="CAA7037600.1"/>
    </source>
</evidence>
<evidence type="ECO:0000259" key="2">
    <source>
        <dbReference type="PROSITE" id="PS50994"/>
    </source>
</evidence>
<evidence type="ECO:0000313" key="4">
    <source>
        <dbReference type="Proteomes" id="UP000467841"/>
    </source>
</evidence>
<keyword evidence="1" id="KW-0645">Protease</keyword>
<dbReference type="GO" id="GO:0008233">
    <property type="term" value="F:peptidase activity"/>
    <property type="evidence" value="ECO:0007669"/>
    <property type="project" value="UniProtKB-KW"/>
</dbReference>
<reference evidence="3" key="1">
    <citation type="submission" date="2020-01" db="EMBL/GenBank/DDBJ databases">
        <authorList>
            <person name="Mishra B."/>
        </authorList>
    </citation>
    <scope>NUCLEOTIDE SEQUENCE [LARGE SCALE GENOMIC DNA]</scope>
</reference>
<dbReference type="SUPFAM" id="SSF53098">
    <property type="entry name" value="Ribonuclease H-like"/>
    <property type="match status" value="1"/>
</dbReference>
<evidence type="ECO:0000256" key="1">
    <source>
        <dbReference type="ARBA" id="ARBA00022670"/>
    </source>
</evidence>
<dbReference type="Pfam" id="PF22936">
    <property type="entry name" value="Pol_BBD"/>
    <property type="match status" value="1"/>
</dbReference>